<evidence type="ECO:0000313" key="2">
    <source>
        <dbReference type="Proteomes" id="UP001144673"/>
    </source>
</evidence>
<accession>A0A9W8UGA0</accession>
<protein>
    <submittedName>
        <fullName evidence="1">Uncharacterized protein</fullName>
    </submittedName>
</protein>
<organism evidence="1 2">
    <name type="scientific">Akanthomyces muscarius</name>
    <name type="common">Entomopathogenic fungus</name>
    <name type="synonym">Lecanicillium muscarium</name>
    <dbReference type="NCBI Taxonomy" id="2231603"/>
    <lineage>
        <taxon>Eukaryota</taxon>
        <taxon>Fungi</taxon>
        <taxon>Dikarya</taxon>
        <taxon>Ascomycota</taxon>
        <taxon>Pezizomycotina</taxon>
        <taxon>Sordariomycetes</taxon>
        <taxon>Hypocreomycetidae</taxon>
        <taxon>Hypocreales</taxon>
        <taxon>Cordycipitaceae</taxon>
        <taxon>Akanthomyces</taxon>
    </lineage>
</organism>
<comment type="caution">
    <text evidence="1">The sequence shown here is derived from an EMBL/GenBank/DDBJ whole genome shotgun (WGS) entry which is preliminary data.</text>
</comment>
<dbReference type="RefSeq" id="XP_056049992.1">
    <property type="nucleotide sequence ID" value="XM_056192902.1"/>
</dbReference>
<dbReference type="AlphaFoldDB" id="A0A9W8UGA0"/>
<reference evidence="1" key="1">
    <citation type="journal article" date="2023" name="Access Microbiol">
        <title>De-novo genome assembly for Akanthomyces muscarius, a biocontrol agent of insect agricultural pests.</title>
        <authorList>
            <person name="Erdos Z."/>
            <person name="Studholme D.J."/>
            <person name="Raymond B."/>
            <person name="Sharma M."/>
        </authorList>
    </citation>
    <scope>NUCLEOTIDE SEQUENCE</scope>
    <source>
        <strain evidence="1">Ve6</strain>
    </source>
</reference>
<evidence type="ECO:0000313" key="1">
    <source>
        <dbReference type="EMBL" id="KAJ4147051.1"/>
    </source>
</evidence>
<dbReference type="Proteomes" id="UP001144673">
    <property type="component" value="Chromosome 3"/>
</dbReference>
<dbReference type="GeneID" id="80888763"/>
<proteinExistence type="predicted"/>
<sequence>MVFIEPHAEVTCLTAYLVAPLTDKELADVKAEFEVGACSRFCPLLELKIIHPPADYIGKSHQYMRAKENEAGQEDAFVVIDEDAVKRHAVWYVDSFADEDGVEAGEAESTDVVMKILVKTECLALTQINYEIANIGIDEDLANAGVEGPLKNDFVQLEVSDCGGMDMKEQQRFQDVEVTAEPGEFEETRDRAQLKKFSPRPDKVGKLKDEVAQAAGLLASWTWITEAEPVELPDGSQKTFPKGSVVLQQKYDPGFPWPEYKWPEGSL</sequence>
<keyword evidence="2" id="KW-1185">Reference proteome</keyword>
<gene>
    <name evidence="1" type="ORF">LMH87_001604</name>
</gene>
<dbReference type="KEGG" id="amus:LMH87_001604"/>
<dbReference type="EMBL" id="JAJHUN010000010">
    <property type="protein sequence ID" value="KAJ4147051.1"/>
    <property type="molecule type" value="Genomic_DNA"/>
</dbReference>
<name>A0A9W8UGA0_AKAMU</name>